<keyword evidence="3 5" id="KW-0802">TPR repeat</keyword>
<dbReference type="PANTHER" id="PTHR45641:SF19">
    <property type="entry name" value="NEPHROCYSTIN-3"/>
    <property type="match status" value="1"/>
</dbReference>
<proteinExistence type="predicted"/>
<dbReference type="PROSITE" id="PS50293">
    <property type="entry name" value="TPR_REGION"/>
    <property type="match status" value="1"/>
</dbReference>
<dbReference type="InterPro" id="IPR011990">
    <property type="entry name" value="TPR-like_helical_dom_sf"/>
</dbReference>
<evidence type="ECO:0000256" key="2">
    <source>
        <dbReference type="ARBA" id="ARBA00022737"/>
    </source>
</evidence>
<feature type="compositionally biased region" description="Acidic residues" evidence="7">
    <location>
        <begin position="442"/>
        <end position="452"/>
    </location>
</feature>
<feature type="compositionally biased region" description="Low complexity" evidence="7">
    <location>
        <begin position="41"/>
        <end position="60"/>
    </location>
</feature>
<keyword evidence="6" id="KW-0175">Coiled coil</keyword>
<feature type="coiled-coil region" evidence="6">
    <location>
        <begin position="156"/>
        <end position="183"/>
    </location>
</feature>
<feature type="repeat" description="TPR" evidence="5">
    <location>
        <begin position="1287"/>
        <end position="1320"/>
    </location>
</feature>
<dbReference type="SUPFAM" id="SSF52540">
    <property type="entry name" value="P-loop containing nucleoside triphosphate hydrolases"/>
    <property type="match status" value="1"/>
</dbReference>
<evidence type="ECO:0000259" key="8">
    <source>
        <dbReference type="Pfam" id="PF24884"/>
    </source>
</evidence>
<feature type="repeat" description="TPR" evidence="5">
    <location>
        <begin position="1008"/>
        <end position="1041"/>
    </location>
</feature>
<evidence type="ECO:0000256" key="4">
    <source>
        <dbReference type="ARBA" id="ARBA00040387"/>
    </source>
</evidence>
<dbReference type="InterPro" id="IPR056883">
    <property type="entry name" value="NPHP3_hel"/>
</dbReference>
<feature type="region of interest" description="Disordered" evidence="7">
    <location>
        <begin position="437"/>
        <end position="456"/>
    </location>
</feature>
<keyword evidence="1" id="KW-0879">Wnt signaling pathway</keyword>
<feature type="repeat" description="TPR" evidence="5">
    <location>
        <begin position="1245"/>
        <end position="1278"/>
    </location>
</feature>
<dbReference type="Pfam" id="PF13374">
    <property type="entry name" value="TPR_10"/>
    <property type="match status" value="1"/>
</dbReference>
<evidence type="ECO:0000256" key="3">
    <source>
        <dbReference type="ARBA" id="ARBA00022803"/>
    </source>
</evidence>
<name>A0A6J8ANA5_MYTCO</name>
<feature type="domain" description="Nephrocystin-3 alpha-beta" evidence="10">
    <location>
        <begin position="272"/>
        <end position="435"/>
    </location>
</feature>
<dbReference type="Gene3D" id="3.40.50.300">
    <property type="entry name" value="P-loop containing nucleotide triphosphate hydrolases"/>
    <property type="match status" value="1"/>
</dbReference>
<dbReference type="Pfam" id="PF24884">
    <property type="entry name" value="NPHP3_hel"/>
    <property type="match status" value="1"/>
</dbReference>
<evidence type="ECO:0000256" key="7">
    <source>
        <dbReference type="SAM" id="MobiDB-lite"/>
    </source>
</evidence>
<dbReference type="InterPro" id="IPR056886">
    <property type="entry name" value="NPHP3_ab_dom"/>
</dbReference>
<dbReference type="Gene3D" id="1.25.40.10">
    <property type="entry name" value="Tetratricopeptide repeat domain"/>
    <property type="match status" value="3"/>
</dbReference>
<accession>A0A6J8ANA5</accession>
<feature type="region of interest" description="Disordered" evidence="7">
    <location>
        <begin position="40"/>
        <end position="61"/>
    </location>
</feature>
<dbReference type="SUPFAM" id="SSF48452">
    <property type="entry name" value="TPR-like"/>
    <property type="match status" value="2"/>
</dbReference>
<sequence>MGTGGSFLHNPEDDDILGKDLDGSSRGVIKRIPIEIRPRGRLGLKSGSSRKGPKGGSLSSALSVEIENTEVERIRKEFEMYRINKDNEMANMSRKEQQLIRENKKLKAELVVLQKTCTNLRGERDMSLEAEQHALIRAATFEDERGKLQRNFKIFRETMERELQNILREKRRLENKLAKIALGYSIEDVDAQSRQEFDENSNNNPGEWWPNMDGEPSLSSTMQLQQPSPRLPEFVHSMVEPEGMFTNVNKEDWSTVLSNLSQNLPSVPEHSLSPVLRIYISAPRDTHTEVEILIKDYYPRLQAMCETEGRSLVMTHLPYDDTSTVSQQFLWHQQISRKQQISKSCIFLAFLGDSTDKFTSLEYKIGYLDNPTAKSAIFCFRDVKGIKSGHSDAKDLKTKIREKKTAKIIDGYTSPSRGVEQASSEIEKILSTEIGLESRAEGEEEENEDDGPDQLCGGHVWDVQSDNEQLEAINLAKSSSCELGFERHYERLNGHVLSAGPLPPLLILGPPGCGRSLLLAKWIQLQQEKIPSSLLLYHFVGRESTVSADPIMMMRRLTAQLMQQLNSPPQLTSDPVRIVEEFPRWLERISSRTPGGAIVVLDSIDRFQVSSYISHLLNAHHLSVSDSILPHPLPVSLGKFFKKNRIVVDSSFAFKMVKRFIFDKYIVSACEDTCPQSWRSWPTVRVEPLSNKNVKELLHAELATLDASISSEEETSILTQCRTPSTCCSLYVMVLARHISGYTRFDSKPAKHLENLLTCTDCVSLYCKVLDVIRYSLESHENRGHLKMILRFIYVSRCGLRESELLDLMPNLSSNFLTLFTEILFHHLIIKYQGGLLMFAHQQMEKAALEYCFGKEEAKLIPQYRQNLIQYFSNSLSPGKTSCRVSDELPWLLRQTQEKEELQQCLLNLCVFQRLYSRGRCPEILSYWQFVAADKNTMAQLYFNATRKMEEMVGQYGGLITLERIADLYDSLGHFLKDLGQLNQAVSALQKALEIRETTLHPDHPIVARTHHILAGLYAQWGKFSTAEDFYKQALALYENEYGMDHPLVATELEALAQLYQRQDRHDQADPLKKRSVNIRKKQKSPKVTPMQTQAKTVVQRRALQLEELALGPDSPDNARILNELGVLYYLQNDFETAESFFKRALEMRESTLGPDHLDLAQSLNNLAALYNDRKQFNKAEPLYERALDIKTKYLSTNHESVASIINHLAMLYRKQGKFDKALPLYKQAVEIREKTFGSYHPSVATALVNLAVLYSQQNKYAEAEPMYDRALKIYDESLGPQHPRVAETLRNLAVMKYEMKDFEAAAKLYKKATEITENETTYGGKALSIQSSSGESTLKNMMNS</sequence>
<gene>
    <name evidence="11" type="ORF">MCOR_9516</name>
</gene>
<feature type="region of interest" description="Disordered" evidence="7">
    <location>
        <begin position="1"/>
        <end position="23"/>
    </location>
</feature>
<dbReference type="OrthoDB" id="626167at2759"/>
<evidence type="ECO:0000256" key="5">
    <source>
        <dbReference type="PROSITE-ProRule" id="PRU00339"/>
    </source>
</evidence>
<evidence type="ECO:0000259" key="10">
    <source>
        <dbReference type="Pfam" id="PF25022"/>
    </source>
</evidence>
<dbReference type="InterPro" id="IPR019734">
    <property type="entry name" value="TPR_rpt"/>
</dbReference>
<feature type="region of interest" description="Disordered" evidence="7">
    <location>
        <begin position="193"/>
        <end position="224"/>
    </location>
</feature>
<evidence type="ECO:0000259" key="9">
    <source>
        <dbReference type="Pfam" id="PF24885"/>
    </source>
</evidence>
<feature type="coiled-coil region" evidence="6">
    <location>
        <begin position="89"/>
        <end position="123"/>
    </location>
</feature>
<dbReference type="GO" id="GO:0016055">
    <property type="term" value="P:Wnt signaling pathway"/>
    <property type="evidence" value="ECO:0007669"/>
    <property type="project" value="UniProtKB-KW"/>
</dbReference>
<dbReference type="Pfam" id="PF24885">
    <property type="entry name" value="TPR_NPHP3"/>
    <property type="match status" value="1"/>
</dbReference>
<feature type="repeat" description="TPR" evidence="5">
    <location>
        <begin position="966"/>
        <end position="999"/>
    </location>
</feature>
<dbReference type="EMBL" id="CACVKT020001738">
    <property type="protein sequence ID" value="CAC5370841.1"/>
    <property type="molecule type" value="Genomic_DNA"/>
</dbReference>
<dbReference type="EMBL" id="CACVKT020001738">
    <property type="protein sequence ID" value="CAC5370842.1"/>
    <property type="molecule type" value="Genomic_DNA"/>
</dbReference>
<evidence type="ECO:0000313" key="12">
    <source>
        <dbReference type="Proteomes" id="UP000507470"/>
    </source>
</evidence>
<dbReference type="Pfam" id="PF25022">
    <property type="entry name" value="NPHP3"/>
    <property type="match status" value="1"/>
</dbReference>
<evidence type="ECO:0000256" key="6">
    <source>
        <dbReference type="SAM" id="Coils"/>
    </source>
</evidence>
<reference evidence="11 12" key="1">
    <citation type="submission" date="2020-06" db="EMBL/GenBank/DDBJ databases">
        <authorList>
            <person name="Li R."/>
            <person name="Bekaert M."/>
        </authorList>
    </citation>
    <scope>NUCLEOTIDE SEQUENCE [LARGE SCALE GENOMIC DNA]</scope>
    <source>
        <strain evidence="12">wild</strain>
        <strain evidence="11">Wild</strain>
    </source>
</reference>
<protein>
    <recommendedName>
        <fullName evidence="4">Nephrocystin-3</fullName>
    </recommendedName>
</protein>
<evidence type="ECO:0000256" key="1">
    <source>
        <dbReference type="ARBA" id="ARBA00022687"/>
    </source>
</evidence>
<evidence type="ECO:0000313" key="11">
    <source>
        <dbReference type="EMBL" id="CAC5370842.1"/>
    </source>
</evidence>
<feature type="domain" description="Nephrocystin 3 helical" evidence="8">
    <location>
        <begin position="692"/>
        <end position="851"/>
    </location>
</feature>
<feature type="repeat" description="TPR" evidence="5">
    <location>
        <begin position="1203"/>
        <end position="1236"/>
    </location>
</feature>
<dbReference type="SMART" id="SM00028">
    <property type="entry name" value="TPR"/>
    <property type="match status" value="7"/>
</dbReference>
<dbReference type="PROSITE" id="PS50005">
    <property type="entry name" value="TPR"/>
    <property type="match status" value="7"/>
</dbReference>
<feature type="repeat" description="TPR" evidence="5">
    <location>
        <begin position="1119"/>
        <end position="1152"/>
    </location>
</feature>
<keyword evidence="2" id="KW-0677">Repeat</keyword>
<organism evidence="11 12">
    <name type="scientific">Mytilus coruscus</name>
    <name type="common">Sea mussel</name>
    <dbReference type="NCBI Taxonomy" id="42192"/>
    <lineage>
        <taxon>Eukaryota</taxon>
        <taxon>Metazoa</taxon>
        <taxon>Spiralia</taxon>
        <taxon>Lophotrochozoa</taxon>
        <taxon>Mollusca</taxon>
        <taxon>Bivalvia</taxon>
        <taxon>Autobranchia</taxon>
        <taxon>Pteriomorphia</taxon>
        <taxon>Mytilida</taxon>
        <taxon>Mytiloidea</taxon>
        <taxon>Mytilidae</taxon>
        <taxon>Mytilinae</taxon>
        <taxon>Mytilus</taxon>
    </lineage>
</organism>
<feature type="repeat" description="TPR" evidence="5">
    <location>
        <begin position="1161"/>
        <end position="1194"/>
    </location>
</feature>
<dbReference type="Pfam" id="PF13424">
    <property type="entry name" value="TPR_12"/>
    <property type="match status" value="2"/>
</dbReference>
<dbReference type="Proteomes" id="UP000507470">
    <property type="component" value="Unassembled WGS sequence"/>
</dbReference>
<dbReference type="PANTHER" id="PTHR45641">
    <property type="entry name" value="TETRATRICOPEPTIDE REPEAT PROTEIN (AFU_ORTHOLOGUE AFUA_6G03870)"/>
    <property type="match status" value="1"/>
</dbReference>
<dbReference type="InterPro" id="IPR056885">
    <property type="entry name" value="TPR_NPHP3"/>
</dbReference>
<feature type="domain" description="Nephrocystin-3 TPR-repeats region" evidence="9">
    <location>
        <begin position="865"/>
        <end position="1109"/>
    </location>
</feature>
<keyword evidence="12" id="KW-1185">Reference proteome</keyword>
<dbReference type="InterPro" id="IPR027417">
    <property type="entry name" value="P-loop_NTPase"/>
</dbReference>